<dbReference type="Proteomes" id="UP000887116">
    <property type="component" value="Unassembled WGS sequence"/>
</dbReference>
<name>A0A8X6HGI5_TRICU</name>
<dbReference type="AlphaFoldDB" id="A0A8X6HGI5"/>
<evidence type="ECO:0000256" key="1">
    <source>
        <dbReference type="SAM" id="MobiDB-lite"/>
    </source>
</evidence>
<gene>
    <name evidence="2" type="ORF">TNCT_33361</name>
</gene>
<accession>A0A8X6HGI5</accession>
<evidence type="ECO:0000313" key="2">
    <source>
        <dbReference type="EMBL" id="GFQ86199.1"/>
    </source>
</evidence>
<sequence>MSSVLMRDFSALTFFRRGDAGEHQSVLCHFVSRSYLRHQDSSSVATQLKKYGVTCAVPTKSSVNPLNVPSSDRQSGDMAQDDNTLCSSL</sequence>
<organism evidence="2 3">
    <name type="scientific">Trichonephila clavata</name>
    <name type="common">Joro spider</name>
    <name type="synonym">Nephila clavata</name>
    <dbReference type="NCBI Taxonomy" id="2740835"/>
    <lineage>
        <taxon>Eukaryota</taxon>
        <taxon>Metazoa</taxon>
        <taxon>Ecdysozoa</taxon>
        <taxon>Arthropoda</taxon>
        <taxon>Chelicerata</taxon>
        <taxon>Arachnida</taxon>
        <taxon>Araneae</taxon>
        <taxon>Araneomorphae</taxon>
        <taxon>Entelegynae</taxon>
        <taxon>Araneoidea</taxon>
        <taxon>Nephilidae</taxon>
        <taxon>Trichonephila</taxon>
    </lineage>
</organism>
<keyword evidence="3" id="KW-1185">Reference proteome</keyword>
<comment type="caution">
    <text evidence="2">The sequence shown here is derived from an EMBL/GenBank/DDBJ whole genome shotgun (WGS) entry which is preliminary data.</text>
</comment>
<protein>
    <submittedName>
        <fullName evidence="2">Uncharacterized protein</fullName>
    </submittedName>
</protein>
<feature type="compositionally biased region" description="Polar residues" evidence="1">
    <location>
        <begin position="61"/>
        <end position="73"/>
    </location>
</feature>
<proteinExistence type="predicted"/>
<evidence type="ECO:0000313" key="3">
    <source>
        <dbReference type="Proteomes" id="UP000887116"/>
    </source>
</evidence>
<reference evidence="2" key="1">
    <citation type="submission" date="2020-07" db="EMBL/GenBank/DDBJ databases">
        <title>Multicomponent nature underlies the extraordinary mechanical properties of spider dragline silk.</title>
        <authorList>
            <person name="Kono N."/>
            <person name="Nakamura H."/>
            <person name="Mori M."/>
            <person name="Yoshida Y."/>
            <person name="Ohtoshi R."/>
            <person name="Malay A.D."/>
            <person name="Moran D.A.P."/>
            <person name="Tomita M."/>
            <person name="Numata K."/>
            <person name="Arakawa K."/>
        </authorList>
    </citation>
    <scope>NUCLEOTIDE SEQUENCE</scope>
</reference>
<feature type="region of interest" description="Disordered" evidence="1">
    <location>
        <begin position="61"/>
        <end position="89"/>
    </location>
</feature>
<dbReference type="EMBL" id="BMAO01003183">
    <property type="protein sequence ID" value="GFQ86199.1"/>
    <property type="molecule type" value="Genomic_DNA"/>
</dbReference>